<accession>A0A0J7KRN0</accession>
<evidence type="ECO:0008006" key="3">
    <source>
        <dbReference type="Google" id="ProtNLM"/>
    </source>
</evidence>
<dbReference type="OrthoDB" id="8191594at2759"/>
<reference evidence="1 2" key="1">
    <citation type="submission" date="2015-04" db="EMBL/GenBank/DDBJ databases">
        <title>Lasius niger genome sequencing.</title>
        <authorList>
            <person name="Konorov E.A."/>
            <person name="Nikitin M.A."/>
            <person name="Kirill M.V."/>
            <person name="Chang P."/>
        </authorList>
    </citation>
    <scope>NUCLEOTIDE SEQUENCE [LARGE SCALE GENOMIC DNA]</scope>
    <source>
        <tissue evidence="1">Whole</tissue>
    </source>
</reference>
<dbReference type="SUPFAM" id="SSF55729">
    <property type="entry name" value="Acyl-CoA N-acyltransferases (Nat)"/>
    <property type="match status" value="1"/>
</dbReference>
<dbReference type="Gene3D" id="3.40.630.30">
    <property type="match status" value="1"/>
</dbReference>
<keyword evidence="2" id="KW-1185">Reference proteome</keyword>
<sequence>MPVCLGTDRTGAIEFRILSEDRIEDALNVQRRSMRQECIAIGMGMYEDPGAPEEMQLVFREVIKDGCTVIAVDRSDRVVAVAFNKLHAISDDAAHVIKTPPKPEETDSFALFIENNIKHRSCRDLIEFLDDVESRVDIFEKYNARGAMEIFYIGTDPECQARGIGRQITDKSLEVARGLRARKLKQICVGDKIVNEHVRPEVAFAVAASIYSQRIMEILDFDTLAEVRYEDYIRGGKKMSDRIGDLHRTVKFVARKP</sequence>
<evidence type="ECO:0000313" key="2">
    <source>
        <dbReference type="Proteomes" id="UP000036403"/>
    </source>
</evidence>
<evidence type="ECO:0000313" key="1">
    <source>
        <dbReference type="EMBL" id="KMQ92998.1"/>
    </source>
</evidence>
<organism evidence="1 2">
    <name type="scientific">Lasius niger</name>
    <name type="common">Black garden ant</name>
    <dbReference type="NCBI Taxonomy" id="67767"/>
    <lineage>
        <taxon>Eukaryota</taxon>
        <taxon>Metazoa</taxon>
        <taxon>Ecdysozoa</taxon>
        <taxon>Arthropoda</taxon>
        <taxon>Hexapoda</taxon>
        <taxon>Insecta</taxon>
        <taxon>Pterygota</taxon>
        <taxon>Neoptera</taxon>
        <taxon>Endopterygota</taxon>
        <taxon>Hymenoptera</taxon>
        <taxon>Apocrita</taxon>
        <taxon>Aculeata</taxon>
        <taxon>Formicoidea</taxon>
        <taxon>Formicidae</taxon>
        <taxon>Formicinae</taxon>
        <taxon>Lasius</taxon>
        <taxon>Lasius</taxon>
    </lineage>
</organism>
<dbReference type="PANTHER" id="PTHR20905:SF28">
    <property type="entry name" value="GH28833P-RELATED"/>
    <property type="match status" value="1"/>
</dbReference>
<proteinExistence type="predicted"/>
<dbReference type="InterPro" id="IPR016181">
    <property type="entry name" value="Acyl_CoA_acyltransferase"/>
</dbReference>
<dbReference type="AlphaFoldDB" id="A0A0J7KRN0"/>
<dbReference type="GO" id="GO:0008080">
    <property type="term" value="F:N-acetyltransferase activity"/>
    <property type="evidence" value="ECO:0007669"/>
    <property type="project" value="TreeGrafter"/>
</dbReference>
<dbReference type="Proteomes" id="UP000036403">
    <property type="component" value="Unassembled WGS sequence"/>
</dbReference>
<comment type="caution">
    <text evidence="1">The sequence shown here is derived from an EMBL/GenBank/DDBJ whole genome shotgun (WGS) entry which is preliminary data.</text>
</comment>
<gene>
    <name evidence="1" type="ORF">RF55_6944</name>
</gene>
<dbReference type="CDD" id="cd04301">
    <property type="entry name" value="NAT_SF"/>
    <property type="match status" value="1"/>
</dbReference>
<protein>
    <recommendedName>
        <fullName evidence="3">N-acetyltransferase domain-containing protein</fullName>
    </recommendedName>
</protein>
<name>A0A0J7KRN0_LASNI</name>
<dbReference type="PaxDb" id="67767-A0A0J7KRN0"/>
<dbReference type="EMBL" id="LBMM01003914">
    <property type="protein sequence ID" value="KMQ92998.1"/>
    <property type="molecule type" value="Genomic_DNA"/>
</dbReference>
<dbReference type="PANTHER" id="PTHR20905">
    <property type="entry name" value="N-ACETYLTRANSFERASE-RELATED"/>
    <property type="match status" value="1"/>
</dbReference>